<dbReference type="EMBL" id="CP077717">
    <property type="protein sequence ID" value="QXJ29661.1"/>
    <property type="molecule type" value="Genomic_DNA"/>
</dbReference>
<evidence type="ECO:0000259" key="1">
    <source>
        <dbReference type="Pfam" id="PF04182"/>
    </source>
</evidence>
<gene>
    <name evidence="2" type="ORF">J5U23_02534</name>
</gene>
<evidence type="ECO:0000313" key="2">
    <source>
        <dbReference type="EMBL" id="QXJ29661.1"/>
    </source>
</evidence>
<accession>A0A8F5BQL0</accession>
<name>A0A8F5BQL0_SACSH</name>
<reference evidence="2" key="1">
    <citation type="journal article" date="2021" name="Environ. Microbiol.">
        <title>New insights into the diversity and evolution of the archaeal mobilome from three complete genomes of Saccharolobus shibatae.</title>
        <authorList>
            <person name="Medvedeva S."/>
            <person name="Brandt D."/>
            <person name="Cvirkaite-Krupovic V."/>
            <person name="Liu Y."/>
            <person name="Severinov K."/>
            <person name="Ishino S."/>
            <person name="Ishino Y."/>
            <person name="Prangishvili D."/>
            <person name="Kalinowski J."/>
            <person name="Krupovic M."/>
        </authorList>
    </citation>
    <scope>NUCLEOTIDE SEQUENCE</scope>
    <source>
        <strain evidence="2">B12</strain>
    </source>
</reference>
<dbReference type="GeneID" id="65564012"/>
<sequence>MESDSTSNYEAIVHKKIKEMGEKGISQQELAKSVGLPIREISSIIKRLVEKKLIIKKAVKENGKNIVKLFAVDSNYNINIYINLNGLDEIPCLSCKSLTKCGNGIHVSPQTCSKLSGWILEKALS</sequence>
<dbReference type="RefSeq" id="WP_218258462.1">
    <property type="nucleotide sequence ID" value="NZ_CP077717.1"/>
</dbReference>
<dbReference type="Pfam" id="PF04182">
    <property type="entry name" value="B-block_TFIIIC"/>
    <property type="match status" value="1"/>
</dbReference>
<dbReference type="InterPro" id="IPR016049">
    <property type="entry name" value="RNA_pol_Rpc34-like"/>
</dbReference>
<proteinExistence type="predicted"/>
<dbReference type="KEGG" id="sshi:J5U23_02534"/>
<dbReference type="OrthoDB" id="31046at2157"/>
<protein>
    <recommendedName>
        <fullName evidence="1">B-block binding subunit of TFIIIC domain-containing protein</fullName>
    </recommendedName>
</protein>
<dbReference type="Proteomes" id="UP000694018">
    <property type="component" value="Chromosome"/>
</dbReference>
<feature type="domain" description="B-block binding subunit of TFIIIC" evidence="1">
    <location>
        <begin position="21"/>
        <end position="67"/>
    </location>
</feature>
<dbReference type="PANTHER" id="PTHR12780">
    <property type="entry name" value="RNA POLYMERASE III DNA DIRECTED , 39KD SUBUNIT-RELATED"/>
    <property type="match status" value="1"/>
</dbReference>
<dbReference type="InterPro" id="IPR007309">
    <property type="entry name" value="TFIIIC_Bblock-bd"/>
</dbReference>
<dbReference type="AlphaFoldDB" id="A0A8F5BQL0"/>
<organism evidence="2 3">
    <name type="scientific">Saccharolobus shibatae (strain ATCC 51178 / DSM 5389 / JCM 8931 / NBRC 15437 / B12)</name>
    <name type="common">Sulfolobus shibatae</name>
    <dbReference type="NCBI Taxonomy" id="523848"/>
    <lineage>
        <taxon>Archaea</taxon>
        <taxon>Thermoproteota</taxon>
        <taxon>Thermoprotei</taxon>
        <taxon>Sulfolobales</taxon>
        <taxon>Sulfolobaceae</taxon>
        <taxon>Saccharolobus</taxon>
    </lineage>
</organism>
<evidence type="ECO:0000313" key="3">
    <source>
        <dbReference type="Proteomes" id="UP000694018"/>
    </source>
</evidence>